<proteinExistence type="predicted"/>
<evidence type="ECO:0000313" key="8">
    <source>
        <dbReference type="EMBL" id="SFN41829.1"/>
    </source>
</evidence>
<dbReference type="GO" id="GO:0045892">
    <property type="term" value="P:negative regulation of DNA-templated transcription"/>
    <property type="evidence" value="ECO:0007669"/>
    <property type="project" value="TreeGrafter"/>
</dbReference>
<dbReference type="InterPro" id="IPR014757">
    <property type="entry name" value="Tscrpt_reg_IclR_C"/>
</dbReference>
<dbReference type="InterPro" id="IPR036388">
    <property type="entry name" value="WH-like_DNA-bd_sf"/>
</dbReference>
<feature type="domain" description="IclR-ED" evidence="7">
    <location>
        <begin position="91"/>
        <end position="274"/>
    </location>
</feature>
<dbReference type="PANTHER" id="PTHR30136">
    <property type="entry name" value="HELIX-TURN-HELIX TRANSCRIPTIONAL REGULATOR, ICLR FAMILY"/>
    <property type="match status" value="1"/>
</dbReference>
<evidence type="ECO:0000256" key="2">
    <source>
        <dbReference type="ARBA" id="ARBA00023125"/>
    </source>
</evidence>
<dbReference type="InterPro" id="IPR005471">
    <property type="entry name" value="Tscrpt_reg_IclR_N"/>
</dbReference>
<dbReference type="Pfam" id="PF01614">
    <property type="entry name" value="IclR_C"/>
    <property type="match status" value="1"/>
</dbReference>
<dbReference type="CDD" id="cd00090">
    <property type="entry name" value="HTH_ARSR"/>
    <property type="match status" value="1"/>
</dbReference>
<dbReference type="GO" id="GO:0003700">
    <property type="term" value="F:DNA-binding transcription factor activity"/>
    <property type="evidence" value="ECO:0007669"/>
    <property type="project" value="TreeGrafter"/>
</dbReference>
<keyword evidence="3" id="KW-0804">Transcription</keyword>
<gene>
    <name evidence="8" type="ORF">SAMN05421579_10364</name>
</gene>
<dbReference type="InterPro" id="IPR050707">
    <property type="entry name" value="HTH_MetabolicPath_Reg"/>
</dbReference>
<dbReference type="EMBL" id="FOVO01000003">
    <property type="protein sequence ID" value="SFN41829.1"/>
    <property type="molecule type" value="Genomic_DNA"/>
</dbReference>
<keyword evidence="2" id="KW-0238">DNA-binding</keyword>
<sequence length="274" mass="31011">MIHFKVNVNMHIISLQWINRALNNHRDKSSAASRVLKIIEHISHSDAPLSPSDIARDLAIPQPTVHRLLAQLKQEGYLQMSLGGLWEPGNRLFCISQGIWNSPRFKSGRTMILKTLANEVNETCGISVPNGLEMLYYERVQTNWPLQINLPEGSQTPLWCTASGKLYLANLPMAKRESLLKALPIHKMTRNTITDLFDLNYELDKIVQTQLSIDNEEFIDGMVACSVPVKDQKNRLIACIYIHAPSIRTSLKSLLQFVTPMRQAAQALSQLERC</sequence>
<dbReference type="InterPro" id="IPR036390">
    <property type="entry name" value="WH_DNA-bd_sf"/>
</dbReference>
<organism evidence="8 9">
    <name type="scientific">Xenorhabdus japonica</name>
    <dbReference type="NCBI Taxonomy" id="53341"/>
    <lineage>
        <taxon>Bacteria</taxon>
        <taxon>Pseudomonadati</taxon>
        <taxon>Pseudomonadota</taxon>
        <taxon>Gammaproteobacteria</taxon>
        <taxon>Enterobacterales</taxon>
        <taxon>Morganellaceae</taxon>
        <taxon>Xenorhabdus</taxon>
    </lineage>
</organism>
<feature type="domain" description="HTH iclR-type" evidence="6">
    <location>
        <begin position="29"/>
        <end position="90"/>
    </location>
</feature>
<dbReference type="STRING" id="53341.SAMN05421579_10364"/>
<protein>
    <recommendedName>
        <fullName evidence="4">HTH-type transcriptional repressor AllR</fullName>
    </recommendedName>
    <alternativeName>
        <fullName evidence="5">Negative regulator of allantoin and glyoxylate utilization operons</fullName>
    </alternativeName>
</protein>
<dbReference type="InterPro" id="IPR011991">
    <property type="entry name" value="ArsR-like_HTH"/>
</dbReference>
<dbReference type="GO" id="GO:0003677">
    <property type="term" value="F:DNA binding"/>
    <property type="evidence" value="ECO:0007669"/>
    <property type="project" value="UniProtKB-KW"/>
</dbReference>
<dbReference type="SUPFAM" id="SSF55781">
    <property type="entry name" value="GAF domain-like"/>
    <property type="match status" value="1"/>
</dbReference>
<evidence type="ECO:0000256" key="3">
    <source>
        <dbReference type="ARBA" id="ARBA00023163"/>
    </source>
</evidence>
<evidence type="ECO:0000256" key="4">
    <source>
        <dbReference type="ARBA" id="ARBA00040379"/>
    </source>
</evidence>
<dbReference type="Gene3D" id="1.10.10.10">
    <property type="entry name" value="Winged helix-like DNA-binding domain superfamily/Winged helix DNA-binding domain"/>
    <property type="match status" value="1"/>
</dbReference>
<dbReference type="SUPFAM" id="SSF46785">
    <property type="entry name" value="Winged helix' DNA-binding domain"/>
    <property type="match status" value="1"/>
</dbReference>
<dbReference type="PANTHER" id="PTHR30136:SF24">
    <property type="entry name" value="HTH-TYPE TRANSCRIPTIONAL REPRESSOR ALLR"/>
    <property type="match status" value="1"/>
</dbReference>
<keyword evidence="1" id="KW-0805">Transcription regulation</keyword>
<reference evidence="9" key="1">
    <citation type="submission" date="2016-10" db="EMBL/GenBank/DDBJ databases">
        <authorList>
            <person name="Varghese N."/>
            <person name="Submissions S."/>
        </authorList>
    </citation>
    <scope>NUCLEOTIDE SEQUENCE [LARGE SCALE GENOMIC DNA]</scope>
    <source>
        <strain evidence="9">DSM 16522</strain>
    </source>
</reference>
<dbReference type="PROSITE" id="PS51078">
    <property type="entry name" value="ICLR_ED"/>
    <property type="match status" value="1"/>
</dbReference>
<dbReference type="InterPro" id="IPR029016">
    <property type="entry name" value="GAF-like_dom_sf"/>
</dbReference>
<evidence type="ECO:0000256" key="1">
    <source>
        <dbReference type="ARBA" id="ARBA00023015"/>
    </source>
</evidence>
<keyword evidence="9" id="KW-1185">Reference proteome</keyword>
<evidence type="ECO:0000256" key="5">
    <source>
        <dbReference type="ARBA" id="ARBA00042627"/>
    </source>
</evidence>
<dbReference type="PROSITE" id="PS51077">
    <property type="entry name" value="HTH_ICLR"/>
    <property type="match status" value="1"/>
</dbReference>
<dbReference type="Pfam" id="PF09339">
    <property type="entry name" value="HTH_IclR"/>
    <property type="match status" value="1"/>
</dbReference>
<accession>A0A1I4YVX5</accession>
<dbReference type="Proteomes" id="UP000199011">
    <property type="component" value="Unassembled WGS sequence"/>
</dbReference>
<evidence type="ECO:0000313" key="9">
    <source>
        <dbReference type="Proteomes" id="UP000199011"/>
    </source>
</evidence>
<dbReference type="Gene3D" id="3.30.450.40">
    <property type="match status" value="1"/>
</dbReference>
<name>A0A1I4YVX5_9GAMM</name>
<evidence type="ECO:0000259" key="6">
    <source>
        <dbReference type="PROSITE" id="PS51077"/>
    </source>
</evidence>
<evidence type="ECO:0000259" key="7">
    <source>
        <dbReference type="PROSITE" id="PS51078"/>
    </source>
</evidence>
<dbReference type="AlphaFoldDB" id="A0A1I4YVX5"/>